<dbReference type="InterPro" id="IPR036612">
    <property type="entry name" value="KH_dom_type_1_sf"/>
</dbReference>
<dbReference type="Proteomes" id="UP000002009">
    <property type="component" value="Chromosome 1"/>
</dbReference>
<sequence length="152" mass="16398">MGTAERMKLKVMPEAEKDKIAILVNCGIHASRVVGKGGSKIQEISGKSGACLRVTKTSGLCEVKGSLLAVSAARRAIFEIIAEGDVRDLRAAVAQALTSSEKAAAENTIALPSDVERRFLVWEAGKQILQISCFDLPYRFPARTFEPPLNLQ</sequence>
<accession>C1FEK7</accession>
<dbReference type="Pfam" id="PF00013">
    <property type="entry name" value="KH_1"/>
    <property type="match status" value="1"/>
</dbReference>
<dbReference type="AlphaFoldDB" id="C1FEK7"/>
<evidence type="ECO:0000259" key="2">
    <source>
        <dbReference type="SMART" id="SM00322"/>
    </source>
</evidence>
<dbReference type="SUPFAM" id="SSF54791">
    <property type="entry name" value="Eukaryotic type KH-domain (KH-domain type I)"/>
    <property type="match status" value="1"/>
</dbReference>
<dbReference type="GeneID" id="8250254"/>
<dbReference type="EMBL" id="CP001574">
    <property type="protein sequence ID" value="ACO68587.1"/>
    <property type="molecule type" value="Genomic_DNA"/>
</dbReference>
<dbReference type="KEGG" id="mis:MICPUN_113387"/>
<dbReference type="CDD" id="cd00105">
    <property type="entry name" value="KH-I"/>
    <property type="match status" value="1"/>
</dbReference>
<dbReference type="SMART" id="SM00322">
    <property type="entry name" value="KH"/>
    <property type="match status" value="1"/>
</dbReference>
<dbReference type="InterPro" id="IPR004088">
    <property type="entry name" value="KH_dom_type_1"/>
</dbReference>
<dbReference type="RefSeq" id="XP_002507329.1">
    <property type="nucleotide sequence ID" value="XM_002507283.1"/>
</dbReference>
<proteinExistence type="predicted"/>
<keyword evidence="4" id="KW-1185">Reference proteome</keyword>
<dbReference type="InterPro" id="IPR004087">
    <property type="entry name" value="KH_dom"/>
</dbReference>
<evidence type="ECO:0000313" key="3">
    <source>
        <dbReference type="EMBL" id="ACO68587.1"/>
    </source>
</evidence>
<dbReference type="InParanoid" id="C1FEK7"/>
<reference evidence="3 4" key="1">
    <citation type="journal article" date="2009" name="Science">
        <title>Green evolution and dynamic adaptations revealed by genomes of the marine picoeukaryotes Micromonas.</title>
        <authorList>
            <person name="Worden A.Z."/>
            <person name="Lee J.H."/>
            <person name="Mock T."/>
            <person name="Rouze P."/>
            <person name="Simmons M.P."/>
            <person name="Aerts A.L."/>
            <person name="Allen A.E."/>
            <person name="Cuvelier M.L."/>
            <person name="Derelle E."/>
            <person name="Everett M.V."/>
            <person name="Foulon E."/>
            <person name="Grimwood J."/>
            <person name="Gundlach H."/>
            <person name="Henrissat B."/>
            <person name="Napoli C."/>
            <person name="McDonald S.M."/>
            <person name="Parker M.S."/>
            <person name="Rombauts S."/>
            <person name="Salamov A."/>
            <person name="Von Dassow P."/>
            <person name="Badger J.H."/>
            <person name="Coutinho P.M."/>
            <person name="Demir E."/>
            <person name="Dubchak I."/>
            <person name="Gentemann C."/>
            <person name="Eikrem W."/>
            <person name="Gready J.E."/>
            <person name="John U."/>
            <person name="Lanier W."/>
            <person name="Lindquist E.A."/>
            <person name="Lucas S."/>
            <person name="Mayer K.F."/>
            <person name="Moreau H."/>
            <person name="Not F."/>
            <person name="Otillar R."/>
            <person name="Panaud O."/>
            <person name="Pangilinan J."/>
            <person name="Paulsen I."/>
            <person name="Piegu B."/>
            <person name="Poliakov A."/>
            <person name="Robbens S."/>
            <person name="Schmutz J."/>
            <person name="Toulza E."/>
            <person name="Wyss T."/>
            <person name="Zelensky A."/>
            <person name="Zhou K."/>
            <person name="Armbrust E.V."/>
            <person name="Bhattacharya D."/>
            <person name="Goodenough U.W."/>
            <person name="Van de Peer Y."/>
            <person name="Grigoriev I.V."/>
        </authorList>
    </citation>
    <scope>NUCLEOTIDE SEQUENCE [LARGE SCALE GENOMIC DNA]</scope>
    <source>
        <strain evidence="4">RCC299 / NOUM17</strain>
    </source>
</reference>
<dbReference type="OrthoDB" id="196131at2759"/>
<dbReference type="GO" id="GO:0003723">
    <property type="term" value="F:RNA binding"/>
    <property type="evidence" value="ECO:0007669"/>
    <property type="project" value="UniProtKB-UniRule"/>
</dbReference>
<name>C1FEK7_MICCC</name>
<evidence type="ECO:0000313" key="4">
    <source>
        <dbReference type="Proteomes" id="UP000002009"/>
    </source>
</evidence>
<protein>
    <submittedName>
        <fullName evidence="3">RNA binding protein</fullName>
    </submittedName>
</protein>
<dbReference type="Gene3D" id="3.30.1370.10">
    <property type="entry name" value="K Homology domain, type 1"/>
    <property type="match status" value="1"/>
</dbReference>
<feature type="domain" description="K Homology" evidence="2">
    <location>
        <begin position="14"/>
        <end position="82"/>
    </location>
</feature>
<gene>
    <name evidence="3" type="ORF">MICPUN_113387</name>
</gene>
<keyword evidence="1" id="KW-0694">RNA-binding</keyword>
<organism evidence="3 4">
    <name type="scientific">Micromonas commoda (strain RCC299 / NOUM17 / CCMP2709)</name>
    <name type="common">Picoplanktonic green alga</name>
    <dbReference type="NCBI Taxonomy" id="296587"/>
    <lineage>
        <taxon>Eukaryota</taxon>
        <taxon>Viridiplantae</taxon>
        <taxon>Chlorophyta</taxon>
        <taxon>Mamiellophyceae</taxon>
        <taxon>Mamiellales</taxon>
        <taxon>Mamiellaceae</taxon>
        <taxon>Micromonas</taxon>
    </lineage>
</organism>
<dbReference type="PROSITE" id="PS50084">
    <property type="entry name" value="KH_TYPE_1"/>
    <property type="match status" value="1"/>
</dbReference>
<evidence type="ECO:0000256" key="1">
    <source>
        <dbReference type="PROSITE-ProRule" id="PRU00117"/>
    </source>
</evidence>